<dbReference type="PANTHER" id="PTHR30146:SF109">
    <property type="entry name" value="HTH-TYPE TRANSCRIPTIONAL REGULATOR GALS"/>
    <property type="match status" value="1"/>
</dbReference>
<keyword evidence="2 5" id="KW-0238">DNA-binding</keyword>
<dbReference type="Pfam" id="PF00356">
    <property type="entry name" value="LacI"/>
    <property type="match status" value="1"/>
</dbReference>
<dbReference type="SUPFAM" id="SSF47413">
    <property type="entry name" value="lambda repressor-like DNA-binding domains"/>
    <property type="match status" value="1"/>
</dbReference>
<comment type="caution">
    <text evidence="5">The sequence shown here is derived from an EMBL/GenBank/DDBJ whole genome shotgun (WGS) entry which is preliminary data.</text>
</comment>
<dbReference type="CDD" id="cd06267">
    <property type="entry name" value="PBP1_LacI_sugar_binding-like"/>
    <property type="match status" value="1"/>
</dbReference>
<dbReference type="PANTHER" id="PTHR30146">
    <property type="entry name" value="LACI-RELATED TRANSCRIPTIONAL REPRESSOR"/>
    <property type="match status" value="1"/>
</dbReference>
<gene>
    <name evidence="5" type="ORF">H8B04_02715</name>
</gene>
<dbReference type="InterPro" id="IPR000843">
    <property type="entry name" value="HTH_LacI"/>
</dbReference>
<keyword evidence="6" id="KW-1185">Reference proteome</keyword>
<dbReference type="RefSeq" id="WP_165289519.1">
    <property type="nucleotide sequence ID" value="NZ_JACOIJ010000003.1"/>
</dbReference>
<dbReference type="InterPro" id="IPR010982">
    <property type="entry name" value="Lambda_DNA-bd_dom_sf"/>
</dbReference>
<organism evidence="5 6">
    <name type="scientific">Sphingobacterium litopenaei</name>
    <dbReference type="NCBI Taxonomy" id="2763500"/>
    <lineage>
        <taxon>Bacteria</taxon>
        <taxon>Pseudomonadati</taxon>
        <taxon>Bacteroidota</taxon>
        <taxon>Sphingobacteriia</taxon>
        <taxon>Sphingobacteriales</taxon>
        <taxon>Sphingobacteriaceae</taxon>
        <taxon>Sphingobacterium</taxon>
    </lineage>
</organism>
<reference evidence="5 6" key="1">
    <citation type="submission" date="2020-08" db="EMBL/GenBank/DDBJ databases">
        <title>Sphingobacterium sp. DN04309 isolated from aquaculture water.</title>
        <authorList>
            <person name="Zhang M."/>
        </authorList>
    </citation>
    <scope>NUCLEOTIDE SEQUENCE [LARGE SCALE GENOMIC DNA]</scope>
    <source>
        <strain evidence="5 6">DN04309</strain>
    </source>
</reference>
<evidence type="ECO:0000256" key="3">
    <source>
        <dbReference type="ARBA" id="ARBA00023163"/>
    </source>
</evidence>
<dbReference type="SUPFAM" id="SSF53822">
    <property type="entry name" value="Periplasmic binding protein-like I"/>
    <property type="match status" value="1"/>
</dbReference>
<evidence type="ECO:0000256" key="2">
    <source>
        <dbReference type="ARBA" id="ARBA00023125"/>
    </source>
</evidence>
<evidence type="ECO:0000313" key="5">
    <source>
        <dbReference type="EMBL" id="MBD1428489.1"/>
    </source>
</evidence>
<dbReference type="Gene3D" id="3.40.50.2300">
    <property type="match status" value="2"/>
</dbReference>
<dbReference type="CDD" id="cd01392">
    <property type="entry name" value="HTH_LacI"/>
    <property type="match status" value="1"/>
</dbReference>
<name>A0ABR7YAZ6_9SPHI</name>
<dbReference type="Proteomes" id="UP000651271">
    <property type="component" value="Unassembled WGS sequence"/>
</dbReference>
<sequence length="341" mass="38079">MENKEITIYDIAKALNISPSTVSRGLSNHPAINTKTKNKILKTAHDMGYQTNKFASNLRKKTTNTIGVIIPRLDSLFMSSVIAGIEKVANNAGYNLIISQSLESEKKEKNNALTMYNSRVDGLIVSLSNGTRDYSHFKKFIDKGIPLLFFDRIAEELPSTKVVIDNFRAGYTATQHLIEQGCKKIFHITNDMHRNVYRDRFEGYKKALIDYSIAFKEELFVINDMTESAIVNYIEDEIVKKQNVPDGIFLTSDSSAAVAITTLRHHGFSIPQDIAVVGFNNDIISKVTEPPITTINYPGVEMGETVARILLNHFTGNGNLNLTNTVVLNTDLIVRKSSLKS</sequence>
<dbReference type="InterPro" id="IPR046335">
    <property type="entry name" value="LacI/GalR-like_sensor"/>
</dbReference>
<feature type="domain" description="HTH lacI-type" evidence="4">
    <location>
        <begin position="6"/>
        <end position="60"/>
    </location>
</feature>
<dbReference type="SMART" id="SM00354">
    <property type="entry name" value="HTH_LACI"/>
    <property type="match status" value="1"/>
</dbReference>
<keyword evidence="1" id="KW-0805">Transcription regulation</keyword>
<dbReference type="GO" id="GO:0003677">
    <property type="term" value="F:DNA binding"/>
    <property type="evidence" value="ECO:0007669"/>
    <property type="project" value="UniProtKB-KW"/>
</dbReference>
<evidence type="ECO:0000256" key="1">
    <source>
        <dbReference type="ARBA" id="ARBA00023015"/>
    </source>
</evidence>
<dbReference type="PROSITE" id="PS50932">
    <property type="entry name" value="HTH_LACI_2"/>
    <property type="match status" value="1"/>
</dbReference>
<proteinExistence type="predicted"/>
<evidence type="ECO:0000259" key="4">
    <source>
        <dbReference type="PROSITE" id="PS50932"/>
    </source>
</evidence>
<dbReference type="Gene3D" id="1.10.260.40">
    <property type="entry name" value="lambda repressor-like DNA-binding domains"/>
    <property type="match status" value="1"/>
</dbReference>
<protein>
    <submittedName>
        <fullName evidence="5">LacI family DNA-binding transcriptional regulator</fullName>
    </submittedName>
</protein>
<accession>A0ABR7YAZ6</accession>
<dbReference type="EMBL" id="JACOIJ010000003">
    <property type="protein sequence ID" value="MBD1428489.1"/>
    <property type="molecule type" value="Genomic_DNA"/>
</dbReference>
<dbReference type="InterPro" id="IPR028082">
    <property type="entry name" value="Peripla_BP_I"/>
</dbReference>
<evidence type="ECO:0000313" key="6">
    <source>
        <dbReference type="Proteomes" id="UP000651271"/>
    </source>
</evidence>
<dbReference type="Pfam" id="PF13377">
    <property type="entry name" value="Peripla_BP_3"/>
    <property type="match status" value="1"/>
</dbReference>
<keyword evidence="3" id="KW-0804">Transcription</keyword>